<evidence type="ECO:0000256" key="2">
    <source>
        <dbReference type="ARBA" id="ARBA00022854"/>
    </source>
</evidence>
<dbReference type="SUPFAM" id="SSF57048">
    <property type="entry name" value="Gurmarin-like"/>
    <property type="match status" value="1"/>
</dbReference>
<feature type="chain" id="PRO_5013116640" description="Invertebrate defensins family profile domain-containing protein" evidence="4">
    <location>
        <begin position="18"/>
        <end position="57"/>
    </location>
</feature>
<dbReference type="EMBL" id="MDYP01000018">
    <property type="protein sequence ID" value="OQE06309.1"/>
    <property type="molecule type" value="Genomic_DNA"/>
</dbReference>
<keyword evidence="3" id="KW-1015">Disulfide bond</keyword>
<proteinExistence type="predicted"/>
<protein>
    <recommendedName>
        <fullName evidence="7">Invertebrate defensins family profile domain-containing protein</fullName>
    </recommendedName>
</protein>
<sequence length="57" mass="5822">MRFIFIAFLASIGAALAADKAPVMIAAGYPCKGDGTAGNCISGFCLQLAHETEGVCK</sequence>
<dbReference type="InterPro" id="IPR024206">
    <property type="entry name" value="Gurmarin/antimicrobial_peptd"/>
</dbReference>
<comment type="caution">
    <text evidence="5">The sequence shown here is derived from an EMBL/GenBank/DDBJ whole genome shotgun (WGS) entry which is preliminary data.</text>
</comment>
<dbReference type="Pfam" id="PF11410">
    <property type="entry name" value="Antifungal_pept"/>
    <property type="match status" value="1"/>
</dbReference>
<organism evidence="5 6">
    <name type="scientific">Penicillium vulpinum</name>
    <dbReference type="NCBI Taxonomy" id="29845"/>
    <lineage>
        <taxon>Eukaryota</taxon>
        <taxon>Fungi</taxon>
        <taxon>Dikarya</taxon>
        <taxon>Ascomycota</taxon>
        <taxon>Pezizomycotina</taxon>
        <taxon>Eurotiomycetes</taxon>
        <taxon>Eurotiomycetidae</taxon>
        <taxon>Eurotiales</taxon>
        <taxon>Aspergillaceae</taxon>
        <taxon>Penicillium</taxon>
    </lineage>
</organism>
<accession>A0A1V6RXU7</accession>
<gene>
    <name evidence="5" type="ORF">PENVUL_c018G01492</name>
</gene>
<keyword evidence="6" id="KW-1185">Reference proteome</keyword>
<dbReference type="Proteomes" id="UP000191518">
    <property type="component" value="Unassembled WGS sequence"/>
</dbReference>
<keyword evidence="1" id="KW-0929">Antimicrobial</keyword>
<evidence type="ECO:0000313" key="6">
    <source>
        <dbReference type="Proteomes" id="UP000191518"/>
    </source>
</evidence>
<keyword evidence="4" id="KW-0732">Signal</keyword>
<dbReference type="InterPro" id="IPR009101">
    <property type="entry name" value="Gurmarin/antifun_pep"/>
</dbReference>
<reference evidence="6" key="1">
    <citation type="journal article" date="2017" name="Nat. Microbiol.">
        <title>Global analysis of biosynthetic gene clusters reveals vast potential of secondary metabolite production in Penicillium species.</title>
        <authorList>
            <person name="Nielsen J.C."/>
            <person name="Grijseels S."/>
            <person name="Prigent S."/>
            <person name="Ji B."/>
            <person name="Dainat J."/>
            <person name="Nielsen K.F."/>
            <person name="Frisvad J.C."/>
            <person name="Workman M."/>
            <person name="Nielsen J."/>
        </authorList>
    </citation>
    <scope>NUCLEOTIDE SEQUENCE [LARGE SCALE GENOMIC DNA]</scope>
    <source>
        <strain evidence="6">IBT 29486</strain>
    </source>
</reference>
<evidence type="ECO:0008006" key="7">
    <source>
        <dbReference type="Google" id="ProtNLM"/>
    </source>
</evidence>
<evidence type="ECO:0000256" key="1">
    <source>
        <dbReference type="ARBA" id="ARBA00022529"/>
    </source>
</evidence>
<keyword evidence="2" id="KW-0960">Knottin</keyword>
<evidence type="ECO:0000313" key="5">
    <source>
        <dbReference type="EMBL" id="OQE06309.1"/>
    </source>
</evidence>
<name>A0A1V6RXU7_9EURO</name>
<feature type="signal peptide" evidence="4">
    <location>
        <begin position="1"/>
        <end position="17"/>
    </location>
</feature>
<dbReference type="AlphaFoldDB" id="A0A1V6RXU7"/>
<evidence type="ECO:0000256" key="4">
    <source>
        <dbReference type="SAM" id="SignalP"/>
    </source>
</evidence>
<evidence type="ECO:0000256" key="3">
    <source>
        <dbReference type="ARBA" id="ARBA00023157"/>
    </source>
</evidence>